<proteinExistence type="predicted"/>
<dbReference type="Pfam" id="PF02010">
    <property type="entry name" value="REJ"/>
    <property type="match status" value="1"/>
</dbReference>
<evidence type="ECO:0000313" key="11">
    <source>
        <dbReference type="EMBL" id="KAG8461088.1"/>
    </source>
</evidence>
<feature type="disulfide bond" evidence="7">
    <location>
        <begin position="2471"/>
        <end position="2480"/>
    </location>
</feature>
<evidence type="ECO:0000256" key="2">
    <source>
        <dbReference type="ARBA" id="ARBA00022692"/>
    </source>
</evidence>
<dbReference type="PROSITE" id="PS50026">
    <property type="entry name" value="EGF_3"/>
    <property type="match status" value="1"/>
</dbReference>
<dbReference type="PANTHER" id="PTHR46730:SF1">
    <property type="entry name" value="PLAT DOMAIN-CONTAINING PROTEIN"/>
    <property type="match status" value="1"/>
</dbReference>
<dbReference type="GO" id="GO:0006816">
    <property type="term" value="P:calcium ion transport"/>
    <property type="evidence" value="ECO:0007669"/>
    <property type="project" value="TreeGrafter"/>
</dbReference>
<feature type="region of interest" description="Disordered" evidence="8">
    <location>
        <begin position="2905"/>
        <end position="2991"/>
    </location>
</feature>
<feature type="compositionally biased region" description="Low complexity" evidence="8">
    <location>
        <begin position="2946"/>
        <end position="2957"/>
    </location>
</feature>
<feature type="domain" description="EGF-like" evidence="10">
    <location>
        <begin position="2444"/>
        <end position="2481"/>
    </location>
</feature>
<dbReference type="InterPro" id="IPR002859">
    <property type="entry name" value="PKD/REJ-like"/>
</dbReference>
<dbReference type="PROSITE" id="PS00022">
    <property type="entry name" value="EGF_1"/>
    <property type="match status" value="1"/>
</dbReference>
<dbReference type="InterPro" id="IPR013111">
    <property type="entry name" value="EGF_extracell"/>
</dbReference>
<keyword evidence="12" id="KW-1185">Reference proteome</keyword>
<evidence type="ECO:0000256" key="6">
    <source>
        <dbReference type="ARBA" id="ARBA00023157"/>
    </source>
</evidence>
<feature type="region of interest" description="Disordered" evidence="8">
    <location>
        <begin position="2502"/>
        <end position="2526"/>
    </location>
</feature>
<comment type="caution">
    <text evidence="11">The sequence shown here is derived from an EMBL/GenBank/DDBJ whole genome shotgun (WGS) entry which is preliminary data.</text>
</comment>
<feature type="compositionally biased region" description="Polar residues" evidence="8">
    <location>
        <begin position="2814"/>
        <end position="2823"/>
    </location>
</feature>
<dbReference type="PANTHER" id="PTHR46730">
    <property type="entry name" value="POLYCYSTIN-1"/>
    <property type="match status" value="1"/>
</dbReference>
<dbReference type="CDD" id="cd00055">
    <property type="entry name" value="EGF_Lam"/>
    <property type="match status" value="1"/>
</dbReference>
<feature type="compositionally biased region" description="Low complexity" evidence="8">
    <location>
        <begin position="2834"/>
        <end position="2844"/>
    </location>
</feature>
<gene>
    <name evidence="11" type="ORF">KFE25_003657</name>
</gene>
<evidence type="ECO:0000313" key="12">
    <source>
        <dbReference type="Proteomes" id="UP000751190"/>
    </source>
</evidence>
<protein>
    <recommendedName>
        <fullName evidence="10">EGF-like domain-containing protein</fullName>
    </recommendedName>
</protein>
<name>A0A8J5X7I0_DIALT</name>
<feature type="compositionally biased region" description="Pro residues" evidence="8">
    <location>
        <begin position="2910"/>
        <end position="2923"/>
    </location>
</feature>
<feature type="transmembrane region" description="Helical" evidence="9">
    <location>
        <begin position="3035"/>
        <end position="3062"/>
    </location>
</feature>
<feature type="compositionally biased region" description="Polar residues" evidence="8">
    <location>
        <begin position="2784"/>
        <end position="2794"/>
    </location>
</feature>
<evidence type="ECO:0000256" key="7">
    <source>
        <dbReference type="PROSITE-ProRule" id="PRU00076"/>
    </source>
</evidence>
<evidence type="ECO:0000256" key="3">
    <source>
        <dbReference type="ARBA" id="ARBA00022737"/>
    </source>
</evidence>
<comment type="subcellular location">
    <subcellularLocation>
        <location evidence="1">Membrane</location>
    </subcellularLocation>
</comment>
<dbReference type="GO" id="GO:0005261">
    <property type="term" value="F:monoatomic cation channel activity"/>
    <property type="evidence" value="ECO:0007669"/>
    <property type="project" value="TreeGrafter"/>
</dbReference>
<dbReference type="OrthoDB" id="2121937at2759"/>
<feature type="compositionally biased region" description="Pro residues" evidence="8">
    <location>
        <begin position="2796"/>
        <end position="2807"/>
    </location>
</feature>
<sequence>MAALGAAAQPAEGDTLFLTDAPDALAACASGAATPVAALGGALVVSAELTVELLATAAGRGYGVCRTPADGSASSALAQLSVHVYGVDAHAFALARTAPRRLRLAGAGVAQSAARDAAAWLAAGACTAGDAACIDALCAASPSAQLVEPGGFATFALGETGEYVLCYRFADRPGRPFVLFSEARASVLDVTALADADGNARALVGAPTELAFAGTGVRAGDSAYFVPANATCVKPGAVLATYGSAYGGGARALDARLRATFTFGAPAAGLQLCFGFGAIDDGSLPFAPFAELAVDVVGVVGPPLTVAAVGAAEAVALRGVGLAAGDAAKWVAPSSTDCASAAPVGAFGGELSATAGGALAFTFTTSTEATGAAVLCYRFAGEVWARFGGVTVEAFALAPRAFDVVAGVAEDMQLAGYGLRAGDEVYFAPAADACTGEPDGAYGGSKVVGVAGGVRALTTAIAFESSVACYRFAARRTFARFDGVIVQSHALAPPGATFAVVGVAEPVAFGGSAKAGDHAKWVLPAAAADCEGALPAGHVGEALDGGRIGGYQLVRAGGAAPFTFTAAQPALALCYRFARARGAGFEAWVAYPAATAVAATVSGPASTTVVVGQPSTVTLLGVGLAAGDTAFWAADCAATTAAGSPTGALAVRGAQLAWTPAAPALDLQLCYSFRGRGARAYPAVRLAIAQLAALSDAPLSAGATSPRAAASVATTTTTVYVAGVGASVADRFFWAPANATSCACPTVGCSAASAALGGVVRVRALGGGLGGDVLVRAGAGALGLRLCYAFGDAPFALYSAFTLDAKEVRTPERTVAVAGDFTTRITFGGAGVGAGDTALWLDVRASLSCAQAFAGGNAAAGGAPTVSSARVAAFAFRQPVGAATLCYRFAGASAFVRFAAVELFVVASTSPFARFALGAAVPRGVAINSVVPLEVRGTGLARSAPNDNERAFEWFRNAARRVGVASIYCRFAASAFASVYETPVLDVTSSVVRCNSPRLPRPSDAVTFSLVAVGCGAADTPEACAPLVVSASFVAFNPKLVRALRVVPASAPQGTAPADNAVVVLGYAPDAAPSSGGYRDLGALRVRFRTPGGNVDVSGAMPDVAASAIVAQAPRSDVRPIADGPIAYTLDVSLDGVTFSDDRANFTLYNAIVATGEPLGAPASAPTAVTLRGAGLVRTDDTPVCAYVRVDGGSAAAATFVVGATLVDGSSEAVCAPAPAGAPVGLYEVRLSLNGGFNYAPVQFEPVQFELFDLSALTVSAVEPPGGPLEGGTSVTLSGSGFAAYGDGLAGCVLRDGDGAELFVRASVLAEPTRLVCTLPAAPARRRRRRLGDGAAAASEVTLAVSLNGGAAGTVSPTGGSFWYYESPTVESTIASLALLDAQGGESVTVRGAGFDNLAAVPGGAPFAALVRVRIGAVLAPSAALQSGSEIGVLTPYGEEGDVFLEVSLNGQQFVRSAAPVRVVGFHSPKMIDARFDAAATRLIVRWDEQGTDRAGMVGLQPCAVVLDDATVATLRGTAASPPLCFWSDDSTLVAQLPQQTAAGRTMVVAARAGSLRPRGYAGSEDLSVEAGVSATINRDFPCGRAASGADLCPTPVITLGGTPTLPACTGAGALRVDAQGELRVEASGQLGGGIKPLLYAWRVDASASDFAAELNALLGALPANASRVQLADVPGSRYVFQLRATNFLGRTSAVASFSVSRTAVQSPAVEIAAPAQFVSKSSSPLRLYGSGRTAPCFSGDRQVRFRWERARTAESATGVELVGAEAESVALTAALSGLARPTLYLPPFTLRAGLSYTFRLLGAMQSDASAVASASVTVVVEAEPLIVLIRGGSPRDLSENGTLVIDASDSIDPSDPTDALSAMALAISFARGADGAPVSPAVSRSGKVFTVLPRGFGAGEQIIATVTASKPDRPVASATVVVNVLARAVPQVSINTALTNRAKVPPSASLKLRGSARWPEDAAVRADGADARFEYGWVLTRGDVSLAEVALTPLSGANLAIRPDALTPGATYTFALTATSLGLARASASAAITVTTNRPPFGGSLRVSPPRGDVFTQLFTFDAAGWTDDPGDTPLSYRFALSRTDGGALSGEQTSSRLETTLLTVGTYLVWARVSDIDGAAAFVSTSVEVVEAALSAGEAQALLQAGLNNIGEGNAIQGCQQVRAAARASGRGPGTRRRQLLAPDATSSEVAAKRAAIVAIAAAQTSLGAAPSTIGVVTGALADVLGVTDDVDLPALGVAVGVLEVALAHTLDGGVQLEAATAAALASSADALLEASAALLAGNATYAAERFSPAAALSASESVKAALDKLLLLLAYSLPVAILGDALAGEPGATLGTARFTVSAMRAAALDLGGATSFSPLRGSALKLPAVSTLGVAADAPLAAHWLELGDTLVAALAAAGTVLTTTPVSFWLQDEAGEDVGPLAAPAELIFDALLADDNEYGYDCALPGNARCSGRGTCDVSTGRCLCANGWYGATCNQWAECARFDFETARFDTSDARTEPSPLFGKYPRADPPGNRSSAEVRRKVTCRVTELGLYAAVAADAPFPPFSPPPNSPPPPAPKRAAAAIIPRVESSAFTTVVAVVAALNAVLVAIACFVDARTPIGKRVETHLRRAAARSASVARAAAQAAPGAARLPLLLRVRFALEDNLVLLGIARGESEPGLRAPELLQVLFTNLMAQLCVQAVFFSEAYAQAIGAPRSWADVVSDVRLSGSWLLGHASVCALLTMPLIYACRLVFVVALGLAWRGAPWRVAQRALVALYLCARPSASVKRWQPRRESGATTRGRTQPVRSRPPPPDTPLPPGAGGSGSQPKSALSETDLSRSAPRRPLPAGAAGSSEGRGVRERVGVPGVLLQPAAGGGAAAGSAAGVSAAQPLAAAAPAPTSGGGNLVADAQRARVGIVEDAPPGPPPASPPPSPPRALAAQPPAHGQRPGAEAEAERAVATAGAADGGASQPVTPPELAAQRAQREATASGVKVGDDGSDMLEPKPATRAYRLRVGGGWAVQLSAFVLLLAFALVHSADFDADETAIALSAWAIAVFGTFTLLEPALAAFFAVVHHVSADCIGGI</sequence>
<dbReference type="Gene3D" id="2.60.40.10">
    <property type="entry name" value="Immunoglobulins"/>
    <property type="match status" value="2"/>
</dbReference>
<dbReference type="SMART" id="SM00429">
    <property type="entry name" value="IPT"/>
    <property type="match status" value="1"/>
</dbReference>
<dbReference type="InterPro" id="IPR002049">
    <property type="entry name" value="LE_dom"/>
</dbReference>
<dbReference type="Pfam" id="PF07974">
    <property type="entry name" value="EGF_2"/>
    <property type="match status" value="1"/>
</dbReference>
<evidence type="ECO:0000256" key="8">
    <source>
        <dbReference type="SAM" id="MobiDB-lite"/>
    </source>
</evidence>
<dbReference type="InterPro" id="IPR002909">
    <property type="entry name" value="IPT_dom"/>
</dbReference>
<reference evidence="11" key="1">
    <citation type="submission" date="2021-05" db="EMBL/GenBank/DDBJ databases">
        <title>The genome of the haptophyte Pavlova lutheri (Diacronema luteri, Pavlovales) - a model for lipid biosynthesis in eukaryotic algae.</title>
        <authorList>
            <person name="Hulatt C.J."/>
            <person name="Posewitz M.C."/>
        </authorList>
    </citation>
    <scope>NUCLEOTIDE SEQUENCE</scope>
    <source>
        <strain evidence="11">NIVA-4/92</strain>
    </source>
</reference>
<dbReference type="EMBL" id="JAGTXO010000028">
    <property type="protein sequence ID" value="KAG8461088.1"/>
    <property type="molecule type" value="Genomic_DNA"/>
</dbReference>
<evidence type="ECO:0000256" key="5">
    <source>
        <dbReference type="ARBA" id="ARBA00023136"/>
    </source>
</evidence>
<comment type="caution">
    <text evidence="7">Lacks conserved residue(s) required for the propagation of feature annotation.</text>
</comment>
<feature type="transmembrane region" description="Helical" evidence="9">
    <location>
        <begin position="3003"/>
        <end position="3023"/>
    </location>
</feature>
<accession>A0A8J5X7I0</accession>
<evidence type="ECO:0000256" key="1">
    <source>
        <dbReference type="ARBA" id="ARBA00004370"/>
    </source>
</evidence>
<dbReference type="GO" id="GO:0005886">
    <property type="term" value="C:plasma membrane"/>
    <property type="evidence" value="ECO:0007669"/>
    <property type="project" value="TreeGrafter"/>
</dbReference>
<keyword evidence="3" id="KW-0677">Repeat</keyword>
<feature type="transmembrane region" description="Helical" evidence="9">
    <location>
        <begin position="2579"/>
        <end position="2601"/>
    </location>
</feature>
<dbReference type="InterPro" id="IPR013783">
    <property type="entry name" value="Ig-like_fold"/>
</dbReference>
<dbReference type="Proteomes" id="UP000751190">
    <property type="component" value="Unassembled WGS sequence"/>
</dbReference>
<dbReference type="PROSITE" id="PS01186">
    <property type="entry name" value="EGF_2"/>
    <property type="match status" value="1"/>
</dbReference>
<organism evidence="11 12">
    <name type="scientific">Diacronema lutheri</name>
    <name type="common">Unicellular marine alga</name>
    <name type="synonym">Monochrysis lutheri</name>
    <dbReference type="NCBI Taxonomy" id="2081491"/>
    <lineage>
        <taxon>Eukaryota</taxon>
        <taxon>Haptista</taxon>
        <taxon>Haptophyta</taxon>
        <taxon>Pavlovophyceae</taxon>
        <taxon>Pavlovales</taxon>
        <taxon>Pavlovaceae</taxon>
        <taxon>Diacronema</taxon>
    </lineage>
</organism>
<evidence type="ECO:0000256" key="4">
    <source>
        <dbReference type="ARBA" id="ARBA00022989"/>
    </source>
</evidence>
<evidence type="ECO:0000256" key="9">
    <source>
        <dbReference type="SAM" id="Phobius"/>
    </source>
</evidence>
<keyword evidence="5 9" id="KW-0472">Membrane</keyword>
<dbReference type="InterPro" id="IPR000742">
    <property type="entry name" value="EGF"/>
</dbReference>
<keyword evidence="6 7" id="KW-1015">Disulfide bond</keyword>
<keyword evidence="7" id="KW-0245">EGF-like domain</keyword>
<keyword evidence="4 9" id="KW-1133">Transmembrane helix</keyword>
<evidence type="ECO:0000259" key="10">
    <source>
        <dbReference type="PROSITE" id="PS50026"/>
    </source>
</evidence>
<feature type="region of interest" description="Disordered" evidence="8">
    <location>
        <begin position="2776"/>
        <end position="2847"/>
    </location>
</feature>
<keyword evidence="2 9" id="KW-0812">Transmembrane</keyword>
<dbReference type="CDD" id="cd00603">
    <property type="entry name" value="IPT_PCSR"/>
    <property type="match status" value="1"/>
</dbReference>